<keyword evidence="3" id="KW-1185">Reference proteome</keyword>
<feature type="compositionally biased region" description="Acidic residues" evidence="1">
    <location>
        <begin position="199"/>
        <end position="209"/>
    </location>
</feature>
<evidence type="ECO:0000313" key="2">
    <source>
        <dbReference type="EMBL" id="TRW45420.1"/>
    </source>
</evidence>
<protein>
    <submittedName>
        <fullName evidence="2">Uncharacterized protein</fullName>
    </submittedName>
</protein>
<evidence type="ECO:0000256" key="1">
    <source>
        <dbReference type="SAM" id="MobiDB-lite"/>
    </source>
</evidence>
<reference evidence="2 3" key="1">
    <citation type="submission" date="2019-07" db="EMBL/GenBank/DDBJ databases">
        <title>Georgenia wutianyii sp. nov. and Georgenia *** sp. nov. isolated from plateau pika (Ochotona curzoniae) in the Qinghai-Tibet plateau of China.</title>
        <authorList>
            <person name="Tian Z."/>
        </authorList>
    </citation>
    <scope>NUCLEOTIDE SEQUENCE [LARGE SCALE GENOMIC DNA]</scope>
    <source>
        <strain evidence="2 3">Z446</strain>
    </source>
</reference>
<sequence>MSLPAGWVVWTPGEADLPGLRANAATTKRAILPFSRGVAAVERQVAKVRGDVVQVGVRVPDPAVGLVTGSLFLTHLPRPVGKDGKPLTARQLLENRRAQRQARGRVYHHQELSLVTVPAGRAVLSNELWRKSWGMRDVALLATEIFPRGTDSVFRLELTSSYRELQPTLMAEISHMAYSFTVDRRGPDTGADRGQDAGPEADAEGDDGA</sequence>
<accession>A0A552WRK2</accession>
<gene>
    <name evidence="2" type="ORF">FJ693_09570</name>
</gene>
<feature type="region of interest" description="Disordered" evidence="1">
    <location>
        <begin position="184"/>
        <end position="209"/>
    </location>
</feature>
<dbReference type="RefSeq" id="WP_143418309.1">
    <property type="nucleotide sequence ID" value="NZ_VJXR01000023.1"/>
</dbReference>
<dbReference type="AlphaFoldDB" id="A0A552WRK2"/>
<comment type="caution">
    <text evidence="2">The sequence shown here is derived from an EMBL/GenBank/DDBJ whole genome shotgun (WGS) entry which is preliminary data.</text>
</comment>
<dbReference type="EMBL" id="VJXR01000023">
    <property type="protein sequence ID" value="TRW45420.1"/>
    <property type="molecule type" value="Genomic_DNA"/>
</dbReference>
<proteinExistence type="predicted"/>
<organism evidence="2 3">
    <name type="scientific">Georgenia yuyongxinii</name>
    <dbReference type="NCBI Taxonomy" id="2589797"/>
    <lineage>
        <taxon>Bacteria</taxon>
        <taxon>Bacillati</taxon>
        <taxon>Actinomycetota</taxon>
        <taxon>Actinomycetes</taxon>
        <taxon>Micrococcales</taxon>
        <taxon>Bogoriellaceae</taxon>
        <taxon>Georgenia</taxon>
    </lineage>
</organism>
<evidence type="ECO:0000313" key="3">
    <source>
        <dbReference type="Proteomes" id="UP000318693"/>
    </source>
</evidence>
<feature type="compositionally biased region" description="Basic and acidic residues" evidence="1">
    <location>
        <begin position="184"/>
        <end position="195"/>
    </location>
</feature>
<name>A0A552WRK2_9MICO</name>
<dbReference type="Proteomes" id="UP000318693">
    <property type="component" value="Unassembled WGS sequence"/>
</dbReference>